<feature type="compositionally biased region" description="Low complexity" evidence="3">
    <location>
        <begin position="491"/>
        <end position="506"/>
    </location>
</feature>
<evidence type="ECO:0000256" key="2">
    <source>
        <dbReference type="PROSITE-ProRule" id="PRU00192"/>
    </source>
</evidence>
<dbReference type="Gene3D" id="1.10.8.270">
    <property type="entry name" value="putative rabgap domain of human tbc1 domain family member 14 like domains"/>
    <property type="match status" value="1"/>
</dbReference>
<feature type="compositionally biased region" description="Low complexity" evidence="3">
    <location>
        <begin position="525"/>
        <end position="544"/>
    </location>
</feature>
<dbReference type="InterPro" id="IPR035969">
    <property type="entry name" value="Rab-GAP_TBC_sf"/>
</dbReference>
<feature type="region of interest" description="Disordered" evidence="3">
    <location>
        <begin position="78"/>
        <end position="98"/>
    </location>
</feature>
<keyword evidence="1 2" id="KW-0728">SH3 domain</keyword>
<dbReference type="PANTHER" id="PTHR47219">
    <property type="entry name" value="RAB GTPASE-ACTIVATING PROTEIN 1-LIKE"/>
    <property type="match status" value="1"/>
</dbReference>
<feature type="domain" description="Rab-GAP TBC" evidence="5">
    <location>
        <begin position="739"/>
        <end position="924"/>
    </location>
</feature>
<dbReference type="PANTHER" id="PTHR47219:SF9">
    <property type="entry name" value="GTPASE ACTIVATING PROTEIN AND CENTROSOME-ASSOCIATED, ISOFORM B"/>
    <property type="match status" value="1"/>
</dbReference>
<feature type="compositionally biased region" description="Low complexity" evidence="3">
    <location>
        <begin position="121"/>
        <end position="135"/>
    </location>
</feature>
<dbReference type="SUPFAM" id="SSF50044">
    <property type="entry name" value="SH3-domain"/>
    <property type="match status" value="1"/>
</dbReference>
<feature type="domain" description="SH3" evidence="4">
    <location>
        <begin position="19"/>
        <end position="77"/>
    </location>
</feature>
<evidence type="ECO:0000313" key="7">
    <source>
        <dbReference type="Proteomes" id="UP001565368"/>
    </source>
</evidence>
<feature type="compositionally biased region" description="Low complexity" evidence="3">
    <location>
        <begin position="190"/>
        <end position="205"/>
    </location>
</feature>
<feature type="compositionally biased region" description="Polar residues" evidence="3">
    <location>
        <begin position="376"/>
        <end position="391"/>
    </location>
</feature>
<dbReference type="GeneID" id="95983370"/>
<keyword evidence="7" id="KW-1185">Reference proteome</keyword>
<dbReference type="PROSITE" id="PS50086">
    <property type="entry name" value="TBC_RABGAP"/>
    <property type="match status" value="1"/>
</dbReference>
<dbReference type="Gene3D" id="1.10.472.80">
    <property type="entry name" value="Ypt/Rab-GAP domain of gyp1p, domain 3"/>
    <property type="match status" value="1"/>
</dbReference>
<feature type="region of interest" description="Disordered" evidence="3">
    <location>
        <begin position="558"/>
        <end position="625"/>
    </location>
</feature>
<dbReference type="PROSITE" id="PS50002">
    <property type="entry name" value="SH3"/>
    <property type="match status" value="1"/>
</dbReference>
<evidence type="ECO:0000256" key="3">
    <source>
        <dbReference type="SAM" id="MobiDB-lite"/>
    </source>
</evidence>
<feature type="region of interest" description="Disordered" evidence="3">
    <location>
        <begin position="525"/>
        <end position="545"/>
    </location>
</feature>
<reference evidence="6 7" key="1">
    <citation type="submission" date="2023-08" db="EMBL/GenBank/DDBJ databases">
        <title>Annotated Genome Sequence of Vanrija albida AlHP1.</title>
        <authorList>
            <person name="Herzog R."/>
        </authorList>
    </citation>
    <scope>NUCLEOTIDE SEQUENCE [LARGE SCALE GENOMIC DNA]</scope>
    <source>
        <strain evidence="6 7">AlHP1</strain>
    </source>
</reference>
<dbReference type="Proteomes" id="UP001565368">
    <property type="component" value="Unassembled WGS sequence"/>
</dbReference>
<accession>A0ABR3Q9F2</accession>
<comment type="caution">
    <text evidence="6">The sequence shown here is derived from an EMBL/GenBank/DDBJ whole genome shotgun (WGS) entry which is preliminary data.</text>
</comment>
<dbReference type="Pfam" id="PF00566">
    <property type="entry name" value="RabGAP-TBC"/>
    <property type="match status" value="1"/>
</dbReference>
<evidence type="ECO:0000259" key="4">
    <source>
        <dbReference type="PROSITE" id="PS50002"/>
    </source>
</evidence>
<organism evidence="6 7">
    <name type="scientific">Vanrija albida</name>
    <dbReference type="NCBI Taxonomy" id="181172"/>
    <lineage>
        <taxon>Eukaryota</taxon>
        <taxon>Fungi</taxon>
        <taxon>Dikarya</taxon>
        <taxon>Basidiomycota</taxon>
        <taxon>Agaricomycotina</taxon>
        <taxon>Tremellomycetes</taxon>
        <taxon>Trichosporonales</taxon>
        <taxon>Trichosporonaceae</taxon>
        <taxon>Vanrija</taxon>
    </lineage>
</organism>
<feature type="region of interest" description="Disordered" evidence="3">
    <location>
        <begin position="483"/>
        <end position="508"/>
    </location>
</feature>
<proteinExistence type="predicted"/>
<dbReference type="RefSeq" id="XP_069211315.1">
    <property type="nucleotide sequence ID" value="XM_069350929.1"/>
</dbReference>
<dbReference type="InterPro" id="IPR001452">
    <property type="entry name" value="SH3_domain"/>
</dbReference>
<dbReference type="InterPro" id="IPR050302">
    <property type="entry name" value="Rab_GAP_TBC_domain"/>
</dbReference>
<evidence type="ECO:0000313" key="6">
    <source>
        <dbReference type="EMBL" id="KAL1411371.1"/>
    </source>
</evidence>
<dbReference type="SUPFAM" id="SSF47923">
    <property type="entry name" value="Ypt/Rab-GAP domain of gyp1p"/>
    <property type="match status" value="2"/>
</dbReference>
<protein>
    <recommendedName>
        <fullName evidence="8">Rab-GAP TBC domain-containing protein</fullName>
    </recommendedName>
</protein>
<dbReference type="InterPro" id="IPR000195">
    <property type="entry name" value="Rab-GAP-TBC_dom"/>
</dbReference>
<sequence>MRRLENREINDLHAQAERGGLGQATALVDCVAEGPDQLMFMEGDTLVVLRDLGDELLAFCEGEVGWVKRENISFDNLASTSSAPSSPKSSTCLATPSDLSISTGLVPQTLLPEDYDFANGTTAPLAPKAKPPVTANASQSPKLDSSADDTDPPLAALLDQAAPAEPTPEAASEDATPPASEAQNSSNPHSRTASDASSGTGSTTSYIGPLVIGGLGPRLQHAQDASDHIDDDPSTHTFGRFTGLGAYSAQSPFRSGANAPVQTVAGRVGVSTISPTQRQSVAVEASRLSQLRFSDLNMDGSVLHGVLQEDEDEAEEQLQDPLPGRTSSKPDPINVRTGLPATITEEAETPRASESPKPLPPQALFALPPKADSEDATLTTPTSATKDSLSLPTRLPFEQPQLTPKPGQAEVVRPQIDPSVTGLPVSDSPKSATAFSFRLAYDDPDTDSESATKVAPPSIKATSPLATAAGASLLTPLEIPEHPIHPGLATSPSILDSSSSLQSGSPDLRDAATKQFYGLGHTPHVPNVPVASSPLSAPTTPPSAYLQQQAPWQNDLNRHANRSQHAAKESQSDHGSVQSVHHVPLGKGGEPVARGHRHSSSTTSSPPRQGKGPLHPPISYRDFADPTVSADGIEFEIVQPRKASNGPPAIRLSLESASLGILSGSERESLESGSHGQSFETDEWGFLKRCTPTPAIFQSRVPPSEVRAAEQKWLDIITRPLPHGQQASKKVRRMVIEQGIPASLRGKVWGWLMSNGQSGRVDFLFQRLLTNEATVFDEQIVRDASQVYKDHSAFVGPNSTGQQDLRTLLRAFMNFAPDGYRTEIAQIGGALLVHAVVEDAFWLMAGLFNGVLKTYYVKDRGAFSVDLHVFAGILQGSEPKIAKLFRDLGIAPHHYLEQWWTALFIRSLPWPTVLRFLDAVISEGPRYILIGSLSVLTLSRERLLALPKTPQAVLGYLRNLPQDSLLLPDTFMRACEEVKLRDDDLKKLRSSVKEQLALSGGH</sequence>
<evidence type="ECO:0008006" key="8">
    <source>
        <dbReference type="Google" id="ProtNLM"/>
    </source>
</evidence>
<dbReference type="InterPro" id="IPR036028">
    <property type="entry name" value="SH3-like_dom_sf"/>
</dbReference>
<feature type="compositionally biased region" description="Basic and acidic residues" evidence="3">
    <location>
        <begin position="224"/>
        <end position="234"/>
    </location>
</feature>
<feature type="region of interest" description="Disordered" evidence="3">
    <location>
        <begin position="117"/>
        <end position="236"/>
    </location>
</feature>
<dbReference type="SMART" id="SM00164">
    <property type="entry name" value="TBC"/>
    <property type="match status" value="1"/>
</dbReference>
<feature type="compositionally biased region" description="Low complexity" evidence="3">
    <location>
        <begin position="152"/>
        <end position="182"/>
    </location>
</feature>
<dbReference type="EMBL" id="JBBXJM010000002">
    <property type="protein sequence ID" value="KAL1411371.1"/>
    <property type="molecule type" value="Genomic_DNA"/>
</dbReference>
<evidence type="ECO:0000256" key="1">
    <source>
        <dbReference type="ARBA" id="ARBA00022443"/>
    </source>
</evidence>
<evidence type="ECO:0000259" key="5">
    <source>
        <dbReference type="PROSITE" id="PS50086"/>
    </source>
</evidence>
<feature type="compositionally biased region" description="Acidic residues" evidence="3">
    <location>
        <begin position="309"/>
        <end position="318"/>
    </location>
</feature>
<feature type="compositionally biased region" description="Low complexity" evidence="3">
    <location>
        <begin position="78"/>
        <end position="91"/>
    </location>
</feature>
<gene>
    <name evidence="6" type="ORF">Q8F55_002327</name>
</gene>
<feature type="region of interest" description="Disordered" evidence="3">
    <location>
        <begin position="309"/>
        <end position="408"/>
    </location>
</feature>
<name>A0ABR3Q9F2_9TREE</name>